<evidence type="ECO:0000256" key="1">
    <source>
        <dbReference type="ARBA" id="ARBA00004651"/>
    </source>
</evidence>
<evidence type="ECO:0000256" key="2">
    <source>
        <dbReference type="ARBA" id="ARBA00022475"/>
    </source>
</evidence>
<dbReference type="RefSeq" id="WP_152122513.1">
    <property type="nucleotide sequence ID" value="NZ_WELI01000001.1"/>
</dbReference>
<dbReference type="Pfam" id="PF12704">
    <property type="entry name" value="MacB_PCD"/>
    <property type="match status" value="2"/>
</dbReference>
<keyword evidence="5 6" id="KW-0472">Membrane</keyword>
<feature type="transmembrane region" description="Helical" evidence="6">
    <location>
        <begin position="748"/>
        <end position="767"/>
    </location>
</feature>
<keyword evidence="3 6" id="KW-0812">Transmembrane</keyword>
<gene>
    <name evidence="9" type="ORF">F5984_02560</name>
</gene>
<protein>
    <submittedName>
        <fullName evidence="9">FtsX-like permease family protein</fullName>
    </submittedName>
</protein>
<dbReference type="GO" id="GO:0022857">
    <property type="term" value="F:transmembrane transporter activity"/>
    <property type="evidence" value="ECO:0007669"/>
    <property type="project" value="TreeGrafter"/>
</dbReference>
<feature type="transmembrane region" description="Helical" evidence="6">
    <location>
        <begin position="21"/>
        <end position="41"/>
    </location>
</feature>
<feature type="transmembrane region" description="Helical" evidence="6">
    <location>
        <begin position="448"/>
        <end position="467"/>
    </location>
</feature>
<evidence type="ECO:0000313" key="9">
    <source>
        <dbReference type="EMBL" id="KAB7732849.1"/>
    </source>
</evidence>
<evidence type="ECO:0000313" key="10">
    <source>
        <dbReference type="Proteomes" id="UP000488299"/>
    </source>
</evidence>
<feature type="domain" description="MacB-like periplasmic core" evidence="8">
    <location>
        <begin position="457"/>
        <end position="651"/>
    </location>
</feature>
<dbReference type="InterPro" id="IPR025857">
    <property type="entry name" value="MacB_PCD"/>
</dbReference>
<accession>A0A7J5U4T7</accession>
<dbReference type="PANTHER" id="PTHR30572:SF18">
    <property type="entry name" value="ABC-TYPE MACROLIDE FAMILY EXPORT SYSTEM PERMEASE COMPONENT 2"/>
    <property type="match status" value="1"/>
</dbReference>
<keyword evidence="10" id="KW-1185">Reference proteome</keyword>
<feature type="transmembrane region" description="Helical" evidence="6">
    <location>
        <begin position="298"/>
        <end position="320"/>
    </location>
</feature>
<evidence type="ECO:0000259" key="7">
    <source>
        <dbReference type="Pfam" id="PF02687"/>
    </source>
</evidence>
<evidence type="ECO:0000256" key="5">
    <source>
        <dbReference type="ARBA" id="ARBA00023136"/>
    </source>
</evidence>
<dbReference type="GO" id="GO:0005886">
    <property type="term" value="C:plasma membrane"/>
    <property type="evidence" value="ECO:0007669"/>
    <property type="project" value="UniProtKB-SubCell"/>
</dbReference>
<dbReference type="PROSITE" id="PS51257">
    <property type="entry name" value="PROKAR_LIPOPROTEIN"/>
    <property type="match status" value="1"/>
</dbReference>
<evidence type="ECO:0000259" key="8">
    <source>
        <dbReference type="Pfam" id="PF12704"/>
    </source>
</evidence>
<name>A0A7J5U4T7_9BACT</name>
<dbReference type="Proteomes" id="UP000488299">
    <property type="component" value="Unassembled WGS sequence"/>
</dbReference>
<keyword evidence="4 6" id="KW-1133">Transmembrane helix</keyword>
<sequence>MLTNYLKIALRNLRKQPGLTFINVFGLALGLACCLLIMLYVTDELSYDRFHTKADRMYRLGIDVKFNGIDAQMATVPDPLGPTLKQDYPQVEQFVRLHPRGTWQVKRPESAVAIREQNILFADSTVFDVFTLPLLSGNPKEALNQANTIVISETAARRHFGDADPMGKTLSLDNRFTFTITGVMRDVPSNSHFKADFLATMLSDGSPVGEWLGNNYYTYIVLKEGRAGEPANPATFVKNLDAVTEKYVGPQLQSVLGLSLAKLRAGGNRLRYTMMPVTDIHLYSKHQNELLPSGDIQYIYIFSAVALFILIIACINFMNLATARSAKRAREVGVRKVLGSERGQLVGQFMAESVLTTLLAMGLALLLVSLALPVFNKLAAKEIGLGQLFSPQWLLVLTVFPIVVGLLAGSYPAFFLSGFRPISVLKGGIPTIGKDGFQLGRLSLRSGLVVFQFMMSVVLMVSTIVVYRQITFIQTKNLGFQRDQVLIINDTYALDRQTEAFRQEVLKLPGVVSGSVSGYLPTPSDRSNTIFFAEGEVNKNKSVTMQNWGVDHDYLKTMGMQMVAGRDFSRTFGTDSLGIILNETAAKLFGGPSVLGKRIVRLNDASMGSSKVYTVIGIVKNFHYESLRSSIGALSLSLDRNVTATTFRLHDANIPTLVSQIEAKWKQMAPGMPFNYEFMNASFEQTYRAEQRIANLALTFAGLAIFIACLGLFGLAAFTAEQRTKEIGVRKVLGASVTSIVALLSKDFLKLVLIAIIMASPVAWYIMQRWLQDFAYKIDIEWWVFAGAGVLAVGIALLTVSFQSIKAALVNPVKSLKTE</sequence>
<dbReference type="InterPro" id="IPR003838">
    <property type="entry name" value="ABC3_permease_C"/>
</dbReference>
<comment type="caution">
    <text evidence="9">The sequence shown here is derived from an EMBL/GenBank/DDBJ whole genome shotgun (WGS) entry which is preliminary data.</text>
</comment>
<keyword evidence="2" id="KW-1003">Cell membrane</keyword>
<feature type="transmembrane region" description="Helical" evidence="6">
    <location>
        <begin position="349"/>
        <end position="372"/>
    </location>
</feature>
<evidence type="ECO:0000256" key="3">
    <source>
        <dbReference type="ARBA" id="ARBA00022692"/>
    </source>
</evidence>
<dbReference type="InterPro" id="IPR050250">
    <property type="entry name" value="Macrolide_Exporter_MacB"/>
</dbReference>
<feature type="transmembrane region" description="Helical" evidence="6">
    <location>
        <begin position="392"/>
        <end position="416"/>
    </location>
</feature>
<organism evidence="9 10">
    <name type="scientific">Rudanella paleaurantiibacter</name>
    <dbReference type="NCBI Taxonomy" id="2614655"/>
    <lineage>
        <taxon>Bacteria</taxon>
        <taxon>Pseudomonadati</taxon>
        <taxon>Bacteroidota</taxon>
        <taxon>Cytophagia</taxon>
        <taxon>Cytophagales</taxon>
        <taxon>Cytophagaceae</taxon>
        <taxon>Rudanella</taxon>
    </lineage>
</organism>
<feature type="transmembrane region" description="Helical" evidence="6">
    <location>
        <begin position="696"/>
        <end position="720"/>
    </location>
</feature>
<evidence type="ECO:0000256" key="6">
    <source>
        <dbReference type="SAM" id="Phobius"/>
    </source>
</evidence>
<feature type="domain" description="ABC3 transporter permease C-terminal" evidence="7">
    <location>
        <begin position="304"/>
        <end position="417"/>
    </location>
</feature>
<dbReference type="EMBL" id="WELI01000001">
    <property type="protein sequence ID" value="KAB7732849.1"/>
    <property type="molecule type" value="Genomic_DNA"/>
</dbReference>
<reference evidence="9 10" key="1">
    <citation type="submission" date="2019-10" db="EMBL/GenBank/DDBJ databases">
        <title>Rudanella paleaurantiibacter sp. nov., isolated from sludge.</title>
        <authorList>
            <person name="Xu S.Q."/>
        </authorList>
    </citation>
    <scope>NUCLEOTIDE SEQUENCE [LARGE SCALE GENOMIC DNA]</scope>
    <source>
        <strain evidence="9 10">HX-22-17</strain>
    </source>
</reference>
<comment type="subcellular location">
    <subcellularLocation>
        <location evidence="1">Cell membrane</location>
        <topology evidence="1">Multi-pass membrane protein</topology>
    </subcellularLocation>
</comment>
<feature type="transmembrane region" description="Helical" evidence="6">
    <location>
        <begin position="782"/>
        <end position="802"/>
    </location>
</feature>
<proteinExistence type="predicted"/>
<feature type="domain" description="ABC3 transporter permease C-terminal" evidence="7">
    <location>
        <begin position="699"/>
        <end position="808"/>
    </location>
</feature>
<dbReference type="AlphaFoldDB" id="A0A7J5U4T7"/>
<feature type="domain" description="MacB-like periplasmic core" evidence="8">
    <location>
        <begin position="20"/>
        <end position="201"/>
    </location>
</feature>
<dbReference type="Pfam" id="PF02687">
    <property type="entry name" value="FtsX"/>
    <property type="match status" value="2"/>
</dbReference>
<evidence type="ECO:0000256" key="4">
    <source>
        <dbReference type="ARBA" id="ARBA00022989"/>
    </source>
</evidence>
<dbReference type="PANTHER" id="PTHR30572">
    <property type="entry name" value="MEMBRANE COMPONENT OF TRANSPORTER-RELATED"/>
    <property type="match status" value="1"/>
</dbReference>